<comment type="similarity">
    <text evidence="2">Belongs to the TAPT1 family.</text>
</comment>
<feature type="transmembrane region" description="Helical" evidence="6">
    <location>
        <begin position="397"/>
        <end position="421"/>
    </location>
</feature>
<gene>
    <name evidence="7" type="ORF">PCOS0759_LOCUS2923</name>
</gene>
<evidence type="ECO:0000256" key="6">
    <source>
        <dbReference type="SAM" id="Phobius"/>
    </source>
</evidence>
<feature type="transmembrane region" description="Helical" evidence="6">
    <location>
        <begin position="78"/>
        <end position="103"/>
    </location>
</feature>
<evidence type="ECO:0000256" key="4">
    <source>
        <dbReference type="ARBA" id="ARBA00022989"/>
    </source>
</evidence>
<dbReference type="PANTHER" id="PTHR13317:SF4">
    <property type="entry name" value="TRANSMEMBRANE ANTERIOR POSTERIOR TRANSFORMATION PROTEIN 1 HOMOLOG"/>
    <property type="match status" value="1"/>
</dbReference>
<evidence type="ECO:0000256" key="2">
    <source>
        <dbReference type="ARBA" id="ARBA00008803"/>
    </source>
</evidence>
<organism evidence="7">
    <name type="scientific">Percolomonas cosmopolitus</name>
    <dbReference type="NCBI Taxonomy" id="63605"/>
    <lineage>
        <taxon>Eukaryota</taxon>
        <taxon>Discoba</taxon>
        <taxon>Heterolobosea</taxon>
        <taxon>Tetramitia</taxon>
        <taxon>Eutetramitia</taxon>
        <taxon>Percolomonadidae</taxon>
        <taxon>Percolomonas</taxon>
    </lineage>
</organism>
<keyword evidence="5 6" id="KW-0472">Membrane</keyword>
<evidence type="ECO:0000256" key="1">
    <source>
        <dbReference type="ARBA" id="ARBA00004141"/>
    </source>
</evidence>
<dbReference type="Pfam" id="PF05346">
    <property type="entry name" value="DUF747"/>
    <property type="match status" value="1"/>
</dbReference>
<protein>
    <submittedName>
        <fullName evidence="7">Uncharacterized protein</fullName>
    </submittedName>
</protein>
<feature type="transmembrane region" description="Helical" evidence="6">
    <location>
        <begin position="207"/>
        <end position="226"/>
    </location>
</feature>
<feature type="transmembrane region" description="Helical" evidence="6">
    <location>
        <begin position="123"/>
        <end position="148"/>
    </location>
</feature>
<proteinExistence type="inferred from homology"/>
<name>A0A7S1KNB5_9EUKA</name>
<sequence length="494" mass="58354">MSYLSHIQQSRRDLIDEKKQDVTFLQYIVQELNMEPNGEHRRNEGWNDEALETLYRSPNSIRSGVYNFLRVPFSLERFIAYAIMVCIDTFLYYVTLLPIRLIFTAKKLLLRHPLKIQDICDILRLFTMFVTLFTLMPLFNYSFLYHYIRGQSTLKLYVTYNMLELFDKMSSAFGIDIQDAMYYSATKLYFDRGVQVPERFFVARDCVLSIFGYIVYLFIHTTLLYVRIITLNVALNSSNNALFTLLVSNNFLELKKPIFKRFAKENVFQFSCHDATERFQLLIFGLIIAMQNSRAAVFTGQEIWDVSHCLMAEVVVDFLKHAFIAKFNDISSTVYGKFLDKLCEDMTDDRLQDTFLDNMNIASRRLGFTPIPLVTIVLYVTYLYFDPSRQDSLRRWLFYFQLFITLLLFKLLINIFVVGFASRRRVKMEHSNKLRMELERLKQGSKNALEDREDRFQATNTAPTMDEDNEHNPSRQLNLTKIFRYALFGKRLPE</sequence>
<keyword evidence="4 6" id="KW-1133">Transmembrane helix</keyword>
<dbReference type="GO" id="GO:0005789">
    <property type="term" value="C:endoplasmic reticulum membrane"/>
    <property type="evidence" value="ECO:0007669"/>
    <property type="project" value="TreeGrafter"/>
</dbReference>
<accession>A0A7S1KNB5</accession>
<dbReference type="PANTHER" id="PTHR13317">
    <property type="entry name" value="TRANSMEMBRANE ANTERIOR POSTERIOR TRANSFORMATION PROTEIN 1 HOMOLOG"/>
    <property type="match status" value="1"/>
</dbReference>
<dbReference type="EMBL" id="HBGD01003540">
    <property type="protein sequence ID" value="CAD9079683.1"/>
    <property type="molecule type" value="Transcribed_RNA"/>
</dbReference>
<keyword evidence="3 6" id="KW-0812">Transmembrane</keyword>
<feature type="transmembrane region" description="Helical" evidence="6">
    <location>
        <begin position="366"/>
        <end position="385"/>
    </location>
</feature>
<evidence type="ECO:0000256" key="5">
    <source>
        <dbReference type="ARBA" id="ARBA00023136"/>
    </source>
</evidence>
<comment type="subcellular location">
    <subcellularLocation>
        <location evidence="1">Membrane</location>
        <topology evidence="1">Multi-pass membrane protein</topology>
    </subcellularLocation>
</comment>
<evidence type="ECO:0000256" key="3">
    <source>
        <dbReference type="ARBA" id="ARBA00022692"/>
    </source>
</evidence>
<dbReference type="AlphaFoldDB" id="A0A7S1KNB5"/>
<evidence type="ECO:0000313" key="7">
    <source>
        <dbReference type="EMBL" id="CAD9079683.1"/>
    </source>
</evidence>
<reference evidence="7" key="1">
    <citation type="submission" date="2021-01" db="EMBL/GenBank/DDBJ databases">
        <authorList>
            <person name="Corre E."/>
            <person name="Pelletier E."/>
            <person name="Niang G."/>
            <person name="Scheremetjew M."/>
            <person name="Finn R."/>
            <person name="Kale V."/>
            <person name="Holt S."/>
            <person name="Cochrane G."/>
            <person name="Meng A."/>
            <person name="Brown T."/>
            <person name="Cohen L."/>
        </authorList>
    </citation>
    <scope>NUCLEOTIDE SEQUENCE</scope>
    <source>
        <strain evidence="7">WS</strain>
    </source>
</reference>
<dbReference type="InterPro" id="IPR008010">
    <property type="entry name" value="Tatp1"/>
</dbReference>